<dbReference type="AlphaFoldDB" id="A0ABD3I8E8"/>
<evidence type="ECO:0000313" key="2">
    <source>
        <dbReference type="EMBL" id="KAL3699917.1"/>
    </source>
</evidence>
<feature type="compositionally biased region" description="Low complexity" evidence="1">
    <location>
        <begin position="55"/>
        <end position="78"/>
    </location>
</feature>
<sequence length="145" mass="15763">MSLVDYASDEADTDEDEGPALVQPAERPDALAGQPLSTPMDSDSREEVPRQRPIVPVQLPDVDLLLGSSNSTTASTSSPLRKREPTPNGSAHQQPSRKVPRGNLRPSRNPPDTVGGLLVPPQLRGRSNVATEDLDKIFTRRQHRS</sequence>
<dbReference type="EMBL" id="JBJQOH010000001">
    <property type="protein sequence ID" value="KAL3699917.1"/>
    <property type="molecule type" value="Genomic_DNA"/>
</dbReference>
<keyword evidence="3" id="KW-1185">Reference proteome</keyword>
<comment type="caution">
    <text evidence="2">The sequence shown here is derived from an EMBL/GenBank/DDBJ whole genome shotgun (WGS) entry which is preliminary data.</text>
</comment>
<feature type="compositionally biased region" description="Acidic residues" evidence="1">
    <location>
        <begin position="7"/>
        <end position="18"/>
    </location>
</feature>
<feature type="compositionally biased region" description="Polar residues" evidence="1">
    <location>
        <begin position="87"/>
        <end position="96"/>
    </location>
</feature>
<organism evidence="2 3">
    <name type="scientific">Riccia sorocarpa</name>
    <dbReference type="NCBI Taxonomy" id="122646"/>
    <lineage>
        <taxon>Eukaryota</taxon>
        <taxon>Viridiplantae</taxon>
        <taxon>Streptophyta</taxon>
        <taxon>Embryophyta</taxon>
        <taxon>Marchantiophyta</taxon>
        <taxon>Marchantiopsida</taxon>
        <taxon>Marchantiidae</taxon>
        <taxon>Marchantiales</taxon>
        <taxon>Ricciaceae</taxon>
        <taxon>Riccia</taxon>
    </lineage>
</organism>
<feature type="region of interest" description="Disordered" evidence="1">
    <location>
        <begin position="1"/>
        <end position="145"/>
    </location>
</feature>
<proteinExistence type="predicted"/>
<dbReference type="Proteomes" id="UP001633002">
    <property type="component" value="Unassembled WGS sequence"/>
</dbReference>
<evidence type="ECO:0000313" key="3">
    <source>
        <dbReference type="Proteomes" id="UP001633002"/>
    </source>
</evidence>
<reference evidence="2 3" key="1">
    <citation type="submission" date="2024-09" db="EMBL/GenBank/DDBJ databases">
        <title>Chromosome-scale assembly of Riccia sorocarpa.</title>
        <authorList>
            <person name="Paukszto L."/>
        </authorList>
    </citation>
    <scope>NUCLEOTIDE SEQUENCE [LARGE SCALE GENOMIC DNA]</scope>
    <source>
        <strain evidence="2">LP-2024</strain>
        <tissue evidence="2">Aerial parts of the thallus</tissue>
    </source>
</reference>
<evidence type="ECO:0000256" key="1">
    <source>
        <dbReference type="SAM" id="MobiDB-lite"/>
    </source>
</evidence>
<name>A0ABD3I8E8_9MARC</name>
<accession>A0ABD3I8E8</accession>
<protein>
    <submittedName>
        <fullName evidence="2">Uncharacterized protein</fullName>
    </submittedName>
</protein>
<gene>
    <name evidence="2" type="ORF">R1sor_017939</name>
</gene>